<organism evidence="2 3">
    <name type="scientific">Gibberella zeae</name>
    <name type="common">Wheat head blight fungus</name>
    <name type="synonym">Fusarium graminearum</name>
    <dbReference type="NCBI Taxonomy" id="5518"/>
    <lineage>
        <taxon>Eukaryota</taxon>
        <taxon>Fungi</taxon>
        <taxon>Dikarya</taxon>
        <taxon>Ascomycota</taxon>
        <taxon>Pezizomycotina</taxon>
        <taxon>Sordariomycetes</taxon>
        <taxon>Hypocreomycetidae</taxon>
        <taxon>Hypocreales</taxon>
        <taxon>Nectriaceae</taxon>
        <taxon>Fusarium</taxon>
    </lineage>
</organism>
<dbReference type="PANTHER" id="PTHR35392">
    <property type="entry name" value="ZN(II)2CYS6 TRANSCRIPTION FACTOR (EUROFUNG)-RELATED-RELATED"/>
    <property type="match status" value="1"/>
</dbReference>
<sequence>MNVGYMANEVDSSSELVPYASDQGSPRSTKLTASYRSQTRKSLNHNRVIKKRRYKSEQSRLESSLNRVIKPCCLRDPANPDADGPCLRCTRDLLRISRLPCLRYKVTDSHLYRTAFYHYPFFRKHLMVGPTFGDFHVSREWTPREVRVLDLAQDSNVVLRLAVREFVPSLEELTSDDTRGNKMYSIPWAIEDAKEATEEAHRYLSRCVKGYLEAILDDSNHLVYDIFDWAVRLSTFPEPNILLYDVLRLWVACRFLEGRWRCVGSNTFDTKKLSHYYGAERIDQAPPFINYQLAALITERVLEPLRITVLRRLENLMLANKKENWFTITLIVFILLHNYELQCGFHRDFARRRNFLVRFVEMPVICAIHAGAKTILAHFHYACKGQHPFSPDHNWNTDEAKRIAHLDDEKIAFLKEYRLRIQNEDQIQSVSRTDNYEKPYYFVGQMFDHDWEPRDTNEKLMPV</sequence>
<reference evidence="2" key="1">
    <citation type="submission" date="2021-03" db="EMBL/GenBank/DDBJ databases">
        <authorList>
            <person name="Alouane T."/>
            <person name="Langin T."/>
            <person name="Bonhomme L."/>
        </authorList>
    </citation>
    <scope>NUCLEOTIDE SEQUENCE</scope>
    <source>
        <strain evidence="2">MDC_Fg202</strain>
    </source>
</reference>
<feature type="compositionally biased region" description="Polar residues" evidence="1">
    <location>
        <begin position="22"/>
        <end position="37"/>
    </location>
</feature>
<protein>
    <submittedName>
        <fullName evidence="2">Uncharacterized protein</fullName>
    </submittedName>
</protein>
<dbReference type="InterPro" id="IPR052973">
    <property type="entry name" value="Fungal_sec-metab_reg_TF"/>
</dbReference>
<feature type="region of interest" description="Disordered" evidence="1">
    <location>
        <begin position="16"/>
        <end position="37"/>
    </location>
</feature>
<accession>A0A9N8RM43</accession>
<evidence type="ECO:0000313" key="3">
    <source>
        <dbReference type="Proteomes" id="UP000746612"/>
    </source>
</evidence>
<evidence type="ECO:0000256" key="1">
    <source>
        <dbReference type="SAM" id="MobiDB-lite"/>
    </source>
</evidence>
<dbReference type="Proteomes" id="UP000746612">
    <property type="component" value="Unassembled WGS sequence"/>
</dbReference>
<proteinExistence type="predicted"/>
<gene>
    <name evidence="2" type="ORF">MDCFG202_LOCUS495119</name>
</gene>
<dbReference type="PANTHER" id="PTHR35392:SF3">
    <property type="entry name" value="ZN(2)-C6 FUNGAL-TYPE DOMAIN-CONTAINING PROTEIN"/>
    <property type="match status" value="1"/>
</dbReference>
<dbReference type="EMBL" id="CAJPIJ010000178">
    <property type="protein sequence ID" value="CAG2003827.1"/>
    <property type="molecule type" value="Genomic_DNA"/>
</dbReference>
<comment type="caution">
    <text evidence="2">The sequence shown here is derived from an EMBL/GenBank/DDBJ whole genome shotgun (WGS) entry which is preliminary data.</text>
</comment>
<name>A0A9N8RM43_GIBZA</name>
<evidence type="ECO:0000313" key="2">
    <source>
        <dbReference type="EMBL" id="CAG2003827.1"/>
    </source>
</evidence>
<dbReference type="AlphaFoldDB" id="A0A9N8RM43"/>